<protein>
    <submittedName>
        <fullName evidence="1">Uncharacterized protein</fullName>
    </submittedName>
</protein>
<organism evidence="1 2">
    <name type="scientific">Streptosporangium canum</name>
    <dbReference type="NCBI Taxonomy" id="324952"/>
    <lineage>
        <taxon>Bacteria</taxon>
        <taxon>Bacillati</taxon>
        <taxon>Actinomycetota</taxon>
        <taxon>Actinomycetes</taxon>
        <taxon>Streptosporangiales</taxon>
        <taxon>Streptosporangiaceae</taxon>
        <taxon>Streptosporangium</taxon>
    </lineage>
</organism>
<proteinExistence type="predicted"/>
<evidence type="ECO:0000313" key="1">
    <source>
        <dbReference type="EMBL" id="SFK91940.1"/>
    </source>
</evidence>
<dbReference type="RefSeq" id="WP_143121238.1">
    <property type="nucleotide sequence ID" value="NZ_FOQY01000041.1"/>
</dbReference>
<dbReference type="Proteomes" id="UP000199111">
    <property type="component" value="Unassembled WGS sequence"/>
</dbReference>
<accession>A0A1I4DGM8</accession>
<dbReference type="GeneID" id="96304020"/>
<dbReference type="EMBL" id="FOQY01000041">
    <property type="protein sequence ID" value="SFK91940.1"/>
    <property type="molecule type" value="Genomic_DNA"/>
</dbReference>
<dbReference type="AlphaFoldDB" id="A0A1I4DGM8"/>
<reference evidence="2" key="1">
    <citation type="submission" date="2016-10" db="EMBL/GenBank/DDBJ databases">
        <authorList>
            <person name="Varghese N."/>
            <person name="Submissions S."/>
        </authorList>
    </citation>
    <scope>NUCLEOTIDE SEQUENCE [LARGE SCALE GENOMIC DNA]</scope>
    <source>
        <strain evidence="2">CGMCC 4.2126</strain>
    </source>
</reference>
<gene>
    <name evidence="1" type="ORF">SAMN05216275_14128</name>
</gene>
<name>A0A1I4DGM8_9ACTN</name>
<sequence length="115" mass="12923">MARPHIICACCGRSGRIDVNGWVDACAKRWRKAGRPTEGPPRPRSVTPKLARLQGIWLPVTDRIQVRVRRVGHLRARGIPIQVIARDFGVCERTIERYAAAHRHLTSQTQQKAAA</sequence>
<evidence type="ECO:0000313" key="2">
    <source>
        <dbReference type="Proteomes" id="UP000199111"/>
    </source>
</evidence>
<keyword evidence="2" id="KW-1185">Reference proteome</keyword>